<protein>
    <submittedName>
        <fullName evidence="1">Uncharacterized protein</fullName>
    </submittedName>
</protein>
<dbReference type="AlphaFoldDB" id="A0A8T0EJT9"/>
<proteinExistence type="predicted"/>
<name>A0A8T0EJT9_ARGBR</name>
<dbReference type="Proteomes" id="UP000807504">
    <property type="component" value="Unassembled WGS sequence"/>
</dbReference>
<accession>A0A8T0EJT9</accession>
<comment type="caution">
    <text evidence="1">The sequence shown here is derived from an EMBL/GenBank/DDBJ whole genome shotgun (WGS) entry which is preliminary data.</text>
</comment>
<reference evidence="1" key="1">
    <citation type="journal article" date="2020" name="bioRxiv">
        <title>Chromosome-level reference genome of the European wasp spider Argiope bruennichi: a resource for studies on range expansion and evolutionary adaptation.</title>
        <authorList>
            <person name="Sheffer M.M."/>
            <person name="Hoppe A."/>
            <person name="Krehenwinkel H."/>
            <person name="Uhl G."/>
            <person name="Kuss A.W."/>
            <person name="Jensen L."/>
            <person name="Jensen C."/>
            <person name="Gillespie R.G."/>
            <person name="Hoff K.J."/>
            <person name="Prost S."/>
        </authorList>
    </citation>
    <scope>NUCLEOTIDE SEQUENCE</scope>
</reference>
<keyword evidence="2" id="KW-1185">Reference proteome</keyword>
<evidence type="ECO:0000313" key="1">
    <source>
        <dbReference type="EMBL" id="KAF8774147.1"/>
    </source>
</evidence>
<evidence type="ECO:0000313" key="2">
    <source>
        <dbReference type="Proteomes" id="UP000807504"/>
    </source>
</evidence>
<gene>
    <name evidence="1" type="ORF">HNY73_016729</name>
</gene>
<organism evidence="1 2">
    <name type="scientific">Argiope bruennichi</name>
    <name type="common">Wasp spider</name>
    <name type="synonym">Aranea bruennichi</name>
    <dbReference type="NCBI Taxonomy" id="94029"/>
    <lineage>
        <taxon>Eukaryota</taxon>
        <taxon>Metazoa</taxon>
        <taxon>Ecdysozoa</taxon>
        <taxon>Arthropoda</taxon>
        <taxon>Chelicerata</taxon>
        <taxon>Arachnida</taxon>
        <taxon>Araneae</taxon>
        <taxon>Araneomorphae</taxon>
        <taxon>Entelegynae</taxon>
        <taxon>Araneoidea</taxon>
        <taxon>Araneidae</taxon>
        <taxon>Argiope</taxon>
    </lineage>
</organism>
<reference evidence="1" key="2">
    <citation type="submission" date="2020-06" db="EMBL/GenBank/DDBJ databases">
        <authorList>
            <person name="Sheffer M."/>
        </authorList>
    </citation>
    <scope>NUCLEOTIDE SEQUENCE</scope>
</reference>
<sequence>MQKDYLKKCDPEDVSWQNYLQNLKDVAEDACAENSELHLRIVQNIGCFNEVAQQDIQICHNDIDKKTEEMLKYIREIETEEGTNDELWEAFQCLLASLEIQCYASKSSERCGYDAGDLVLELSRSTGFRFRCSVASEEILSKLLALLELELEEEASLNRIMASE</sequence>
<dbReference type="EMBL" id="JABXBU010002227">
    <property type="protein sequence ID" value="KAF8774147.1"/>
    <property type="molecule type" value="Genomic_DNA"/>
</dbReference>